<evidence type="ECO:0000313" key="2">
    <source>
        <dbReference type="Proteomes" id="UP000521943"/>
    </source>
</evidence>
<gene>
    <name evidence="1" type="ORF">DFP72DRAFT_844204</name>
</gene>
<dbReference type="AlphaFoldDB" id="A0A8H6I6F9"/>
<reference evidence="1 2" key="1">
    <citation type="submission" date="2020-07" db="EMBL/GenBank/DDBJ databases">
        <title>Comparative genomics of pyrophilous fungi reveals a link between fire events and developmental genes.</title>
        <authorList>
            <consortium name="DOE Joint Genome Institute"/>
            <person name="Steindorff A.S."/>
            <person name="Carver A."/>
            <person name="Calhoun S."/>
            <person name="Stillman K."/>
            <person name="Liu H."/>
            <person name="Lipzen A."/>
            <person name="Pangilinan J."/>
            <person name="Labutti K."/>
            <person name="Bruns T.D."/>
            <person name="Grigoriev I.V."/>
        </authorList>
    </citation>
    <scope>NUCLEOTIDE SEQUENCE [LARGE SCALE GENOMIC DNA]</scope>
    <source>
        <strain evidence="1 2">CBS 144469</strain>
    </source>
</reference>
<keyword evidence="2" id="KW-1185">Reference proteome</keyword>
<organism evidence="1 2">
    <name type="scientific">Ephemerocybe angulata</name>
    <dbReference type="NCBI Taxonomy" id="980116"/>
    <lineage>
        <taxon>Eukaryota</taxon>
        <taxon>Fungi</taxon>
        <taxon>Dikarya</taxon>
        <taxon>Basidiomycota</taxon>
        <taxon>Agaricomycotina</taxon>
        <taxon>Agaricomycetes</taxon>
        <taxon>Agaricomycetidae</taxon>
        <taxon>Agaricales</taxon>
        <taxon>Agaricineae</taxon>
        <taxon>Psathyrellaceae</taxon>
        <taxon>Ephemerocybe</taxon>
    </lineage>
</organism>
<evidence type="ECO:0000313" key="1">
    <source>
        <dbReference type="EMBL" id="KAF6759474.1"/>
    </source>
</evidence>
<comment type="caution">
    <text evidence="1">The sequence shown here is derived from an EMBL/GenBank/DDBJ whole genome shotgun (WGS) entry which is preliminary data.</text>
</comment>
<dbReference type="EMBL" id="JACGCI010000015">
    <property type="protein sequence ID" value="KAF6759474.1"/>
    <property type="molecule type" value="Genomic_DNA"/>
</dbReference>
<proteinExistence type="predicted"/>
<protein>
    <submittedName>
        <fullName evidence="1">Uncharacterized protein</fullName>
    </submittedName>
</protein>
<name>A0A8H6I6F9_9AGAR</name>
<sequence>MLHGIFGYLKIPLSIQIYTYVEIRMVCAHSGCITGYQIRKSREISGSPLRSEKNIYTLGSKQAEAITCTEFEIDQHVRLIPTWIRLPSRANRFPIPFNAQLTTGAFTSFKKPPSASSTTAVLLFIHLPDFRPAETSTESSRTYPVGRWLNINELDHHGYRVLKGRRQFVYSIGQFNMLRTQNPQRRFPEGCSSPFGVLKRRRVESTGVRDLAGCSRARACESALVHAQRTLGNTYGIKDPAKRRAINHACDNRCGGDVEGSELMTLRSLGATNELHTVQTTSSTYPHPTCIRLHKAMHRSLQHDDDGLDSTHQLTHACTPWKRAHRKKIRRDTVWDDPVQGRRYVVISSGTTRYFKDPTHYDSQCHPQDSPSHSDYPKMDFSDPLELAPASMRLPSLDAHHRHARCKTSQATTSLTGIRSVVISRSRSENRSQQLIETRIISVGTSDFTTIATHDARPADPLASRHRSRELDPLRIREPARPLGRHHRINRRFRGLEMSRGDTVQLGRQPRTWAARRS</sequence>
<dbReference type="Proteomes" id="UP000521943">
    <property type="component" value="Unassembled WGS sequence"/>
</dbReference>
<accession>A0A8H6I6F9</accession>